<sequence>MPGSDTGDARNVNGNQEVTAVVLLEIRSTGVLVEQLIQKLTAVLGIFVYGRDAFNEQVPQESVVTFLTVLNG</sequence>
<dbReference type="Proteomes" id="UP000062255">
    <property type="component" value="Chromosome"/>
</dbReference>
<dbReference type="KEGG" id="mgo:AFA91_02095"/>
<evidence type="ECO:0000313" key="2">
    <source>
        <dbReference type="Proteomes" id="UP000062255"/>
    </source>
</evidence>
<reference evidence="1 2" key="1">
    <citation type="submission" date="2015-07" db="EMBL/GenBank/DDBJ databases">
        <title>Complete genome sequence of Mycobacterium goodii X7B, a facultative thermophilic biodesulfurizing bacterium.</title>
        <authorList>
            <person name="Yu B."/>
            <person name="Li F."/>
            <person name="Xu P."/>
        </authorList>
    </citation>
    <scope>NUCLEOTIDE SEQUENCE [LARGE SCALE GENOMIC DNA]</scope>
    <source>
        <strain evidence="1 2">X7B</strain>
    </source>
</reference>
<dbReference type="PATRIC" id="fig|134601.6.peg.434"/>
<dbReference type="EMBL" id="CP012150">
    <property type="protein sequence ID" value="AKS30860.1"/>
    <property type="molecule type" value="Genomic_DNA"/>
</dbReference>
<protein>
    <submittedName>
        <fullName evidence="1">Uncharacterized protein</fullName>
    </submittedName>
</protein>
<proteinExistence type="predicted"/>
<gene>
    <name evidence="1" type="ORF">AFA91_02095</name>
</gene>
<name>A0A0K0X086_MYCGD</name>
<evidence type="ECO:0000313" key="1">
    <source>
        <dbReference type="EMBL" id="AKS30860.1"/>
    </source>
</evidence>
<accession>A0A0K0X086</accession>
<dbReference type="AlphaFoldDB" id="A0A0K0X086"/>
<organism evidence="1 2">
    <name type="scientific">Mycolicibacterium goodii</name>
    <name type="common">Mycobacterium goodii</name>
    <dbReference type="NCBI Taxonomy" id="134601"/>
    <lineage>
        <taxon>Bacteria</taxon>
        <taxon>Bacillati</taxon>
        <taxon>Actinomycetota</taxon>
        <taxon>Actinomycetes</taxon>
        <taxon>Mycobacteriales</taxon>
        <taxon>Mycobacteriaceae</taxon>
        <taxon>Mycolicibacterium</taxon>
    </lineage>
</organism>